<feature type="chain" id="PRO_5043193949" evidence="1">
    <location>
        <begin position="18"/>
        <end position="91"/>
    </location>
</feature>
<dbReference type="EMBL" id="PDXA01000004">
    <property type="protein sequence ID" value="RYN59120.1"/>
    <property type="molecule type" value="Genomic_DNA"/>
</dbReference>
<dbReference type="AlphaFoldDB" id="A0A4Q4MUB5"/>
<name>A0A4Q4MUB5_9PLEO</name>
<gene>
    <name evidence="3" type="ORF">AA0114_g1721</name>
    <name evidence="2" type="ORF">AA0115_g6600</name>
</gene>
<evidence type="ECO:0000313" key="2">
    <source>
        <dbReference type="EMBL" id="RYN27055.1"/>
    </source>
</evidence>
<proteinExistence type="predicted"/>
<protein>
    <submittedName>
        <fullName evidence="3">Uncharacterized protein</fullName>
    </submittedName>
</protein>
<evidence type="ECO:0000256" key="1">
    <source>
        <dbReference type="SAM" id="SignalP"/>
    </source>
</evidence>
<comment type="caution">
    <text evidence="3">The sequence shown here is derived from an EMBL/GenBank/DDBJ whole genome shotgun (WGS) entry which is preliminary data.</text>
</comment>
<sequence>MRSSIVALFTFAVAAVAIPDSSREKRRDISPRHHPRDLLDIIEKRQACYQYGCIKDSDCVDNGCAYCGHPVHPGPALGLCVRYAPAAGESV</sequence>
<dbReference type="EMBL" id="PDXB01000015">
    <property type="protein sequence ID" value="RYN27055.1"/>
    <property type="molecule type" value="Genomic_DNA"/>
</dbReference>
<evidence type="ECO:0000313" key="3">
    <source>
        <dbReference type="EMBL" id="RYN59120.1"/>
    </source>
</evidence>
<evidence type="ECO:0000313" key="4">
    <source>
        <dbReference type="Proteomes" id="UP000292402"/>
    </source>
</evidence>
<dbReference type="Proteomes" id="UP000292340">
    <property type="component" value="Unassembled WGS sequence"/>
</dbReference>
<organism evidence="3 4">
    <name type="scientific">Alternaria tenuissima</name>
    <dbReference type="NCBI Taxonomy" id="119927"/>
    <lineage>
        <taxon>Eukaryota</taxon>
        <taxon>Fungi</taxon>
        <taxon>Dikarya</taxon>
        <taxon>Ascomycota</taxon>
        <taxon>Pezizomycotina</taxon>
        <taxon>Dothideomycetes</taxon>
        <taxon>Pleosporomycetidae</taxon>
        <taxon>Pleosporales</taxon>
        <taxon>Pleosporineae</taxon>
        <taxon>Pleosporaceae</taxon>
        <taxon>Alternaria</taxon>
        <taxon>Alternaria sect. Alternaria</taxon>
        <taxon>Alternaria alternata complex</taxon>
    </lineage>
</organism>
<accession>A0A4Q4MUB5</accession>
<reference evidence="2 4" key="2">
    <citation type="journal article" date="2019" name="bioRxiv">
        <title>Genomics, evolutionary history and diagnostics of the Alternaria alternata species group including apple and Asian pear pathotypes.</title>
        <authorList>
            <person name="Armitage A.D."/>
            <person name="Cockerton H.M."/>
            <person name="Sreenivasaprasad S."/>
            <person name="Woodhall J.W."/>
            <person name="Lane C.R."/>
            <person name="Harrison R.J."/>
            <person name="Clarkson J.P."/>
        </authorList>
    </citation>
    <scope>NUCLEOTIDE SEQUENCE [LARGE SCALE GENOMIC DNA]</scope>
    <source>
        <strain evidence="4">FERA 1082</strain>
        <strain evidence="2">FERA 1164</strain>
    </source>
</reference>
<reference evidence="3" key="3">
    <citation type="journal article" date="2019" name="J. ISSAAS">
        <title>Genomics, evolutionary history and diagnostics of the Alternaria alternata species group including apple and Asian pear pathotypes.</title>
        <authorList>
            <person name="Armitage A.D."/>
            <person name="Cockerton H.M."/>
            <person name="Sreenivasaprasad S."/>
            <person name="Woodhall J."/>
            <person name="Lane C."/>
            <person name="Harrison R.J."/>
            <person name="Clarkson J.P."/>
        </authorList>
    </citation>
    <scope>NUCLEOTIDE SEQUENCE</scope>
    <source>
        <strain evidence="3">FERA 1082</strain>
    </source>
</reference>
<keyword evidence="1" id="KW-0732">Signal</keyword>
<dbReference type="Proteomes" id="UP000292402">
    <property type="component" value="Unassembled WGS sequence"/>
</dbReference>
<feature type="signal peptide" evidence="1">
    <location>
        <begin position="1"/>
        <end position="17"/>
    </location>
</feature>
<reference evidence="2" key="1">
    <citation type="submission" date="2017-10" db="EMBL/GenBank/DDBJ databases">
        <authorList>
            <person name="Armitage A.D."/>
            <person name="Barbara D.J."/>
            <person name="Woodhall J.W."/>
            <person name="Sreenivasaprasad S."/>
            <person name="Lane C.R."/>
            <person name="Clarkson J.P."/>
            <person name="Harrison R.J."/>
        </authorList>
    </citation>
    <scope>NUCLEOTIDE SEQUENCE</scope>
    <source>
        <strain evidence="2">FERA 1164</strain>
    </source>
</reference>